<organism evidence="1 2">
    <name type="scientific">Amazona collaria</name>
    <name type="common">yellow-billed parrot</name>
    <dbReference type="NCBI Taxonomy" id="241587"/>
    <lineage>
        <taxon>Eukaryota</taxon>
        <taxon>Metazoa</taxon>
        <taxon>Chordata</taxon>
        <taxon>Craniata</taxon>
        <taxon>Vertebrata</taxon>
        <taxon>Euteleostomi</taxon>
        <taxon>Archelosauria</taxon>
        <taxon>Archosauria</taxon>
        <taxon>Dinosauria</taxon>
        <taxon>Saurischia</taxon>
        <taxon>Theropoda</taxon>
        <taxon>Coelurosauria</taxon>
        <taxon>Aves</taxon>
        <taxon>Neognathae</taxon>
        <taxon>Neoaves</taxon>
        <taxon>Telluraves</taxon>
        <taxon>Australaves</taxon>
        <taxon>Psittaciformes</taxon>
        <taxon>Psittacidae</taxon>
        <taxon>Amazona</taxon>
    </lineage>
</organism>
<dbReference type="Ensembl" id="ENSACOT00000011634.1">
    <property type="protein sequence ID" value="ENSACOP00000011232.1"/>
    <property type="gene ID" value="ENSACOG00000007817.1"/>
</dbReference>
<dbReference type="Proteomes" id="UP000694522">
    <property type="component" value="Unplaced"/>
</dbReference>
<protein>
    <submittedName>
        <fullName evidence="1">Uncharacterized protein</fullName>
    </submittedName>
</protein>
<keyword evidence="2" id="KW-1185">Reference proteome</keyword>
<reference evidence="1" key="2">
    <citation type="submission" date="2025-09" db="UniProtKB">
        <authorList>
            <consortium name="Ensembl"/>
        </authorList>
    </citation>
    <scope>IDENTIFICATION</scope>
</reference>
<reference evidence="1" key="1">
    <citation type="submission" date="2025-08" db="UniProtKB">
        <authorList>
            <consortium name="Ensembl"/>
        </authorList>
    </citation>
    <scope>IDENTIFICATION</scope>
</reference>
<sequence length="117" mass="13413">MEKITLGAIERQLRKIVIIRCSQHGFTEEEVLAAPGIWGCLFDVLCCINLIIEFLHYFISFYSNVTQQTSRGVSFLLIQFSLSIMCMKALTAEYNQWQKRSPESKTTLANNCVHSVF</sequence>
<name>A0A8B9FKD7_9PSIT</name>
<accession>A0A8B9FKD7</accession>
<proteinExistence type="predicted"/>
<evidence type="ECO:0000313" key="2">
    <source>
        <dbReference type="Proteomes" id="UP000694522"/>
    </source>
</evidence>
<evidence type="ECO:0000313" key="1">
    <source>
        <dbReference type="Ensembl" id="ENSACOP00000011232.1"/>
    </source>
</evidence>
<dbReference type="AlphaFoldDB" id="A0A8B9FKD7"/>